<gene>
    <name evidence="5" type="primary">gcvPB</name>
    <name evidence="8" type="ORF">SAMN00808754_2906</name>
</gene>
<dbReference type="EMBL" id="LT838272">
    <property type="protein sequence ID" value="SMB99442.1"/>
    <property type="molecule type" value="Genomic_DNA"/>
</dbReference>
<dbReference type="GO" id="GO:0019464">
    <property type="term" value="P:glycine decarboxylation via glycine cleavage system"/>
    <property type="evidence" value="ECO:0007669"/>
    <property type="project" value="UniProtKB-UniRule"/>
</dbReference>
<evidence type="ECO:0000259" key="6">
    <source>
        <dbReference type="Pfam" id="PF00266"/>
    </source>
</evidence>
<evidence type="ECO:0000256" key="2">
    <source>
        <dbReference type="ARBA" id="ARBA00022898"/>
    </source>
</evidence>
<dbReference type="GO" id="GO:0005960">
    <property type="term" value="C:glycine cleavage complex"/>
    <property type="evidence" value="ECO:0007669"/>
    <property type="project" value="TreeGrafter"/>
</dbReference>
<keyword evidence="2 5" id="KW-0663">Pyridoxal phosphate</keyword>
<evidence type="ECO:0000256" key="4">
    <source>
        <dbReference type="ARBA" id="ARBA00049026"/>
    </source>
</evidence>
<dbReference type="Proteomes" id="UP000192569">
    <property type="component" value="Chromosome I"/>
</dbReference>
<feature type="domain" description="Glycine dehydrogenase C-terminal" evidence="7">
    <location>
        <begin position="352"/>
        <end position="451"/>
    </location>
</feature>
<dbReference type="Gene3D" id="3.90.1150.10">
    <property type="entry name" value="Aspartate Aminotransferase, domain 1"/>
    <property type="match status" value="1"/>
</dbReference>
<dbReference type="GO" id="GO:0004375">
    <property type="term" value="F:glycine dehydrogenase (decarboxylating) activity"/>
    <property type="evidence" value="ECO:0007669"/>
    <property type="project" value="UniProtKB-EC"/>
</dbReference>
<keyword evidence="3 5" id="KW-0560">Oxidoreductase</keyword>
<name>A0A1W1W1C8_9FIRM</name>
<accession>A0A1W1W1C8</accession>
<dbReference type="RefSeq" id="WP_084666587.1">
    <property type="nucleotide sequence ID" value="NZ_LT838272.1"/>
</dbReference>
<dbReference type="GO" id="GO:0030170">
    <property type="term" value="F:pyridoxal phosphate binding"/>
    <property type="evidence" value="ECO:0007669"/>
    <property type="project" value="TreeGrafter"/>
</dbReference>
<proteinExistence type="inferred from homology"/>
<dbReference type="NCBIfam" id="NF003346">
    <property type="entry name" value="PRK04366.1"/>
    <property type="match status" value="1"/>
</dbReference>
<dbReference type="SUPFAM" id="SSF53383">
    <property type="entry name" value="PLP-dependent transferases"/>
    <property type="match status" value="1"/>
</dbReference>
<organism evidence="8 9">
    <name type="scientific">Thermanaeromonas toyohensis ToBE</name>
    <dbReference type="NCBI Taxonomy" id="698762"/>
    <lineage>
        <taxon>Bacteria</taxon>
        <taxon>Bacillati</taxon>
        <taxon>Bacillota</taxon>
        <taxon>Clostridia</taxon>
        <taxon>Neomoorellales</taxon>
        <taxon>Neomoorellaceae</taxon>
        <taxon>Thermanaeromonas</taxon>
    </lineage>
</organism>
<evidence type="ECO:0000256" key="5">
    <source>
        <dbReference type="HAMAP-Rule" id="MF_00713"/>
    </source>
</evidence>
<dbReference type="InterPro" id="IPR023012">
    <property type="entry name" value="GcvPB"/>
</dbReference>
<dbReference type="FunFam" id="3.90.1150.10:FF:000014">
    <property type="entry name" value="Probable glycine dehydrogenase (decarboxylating) subunit 2"/>
    <property type="match status" value="1"/>
</dbReference>
<dbReference type="PANTHER" id="PTHR11773:SF1">
    <property type="entry name" value="GLYCINE DEHYDROGENASE (DECARBOXYLATING), MITOCHONDRIAL"/>
    <property type="match status" value="1"/>
</dbReference>
<evidence type="ECO:0000256" key="3">
    <source>
        <dbReference type="ARBA" id="ARBA00023002"/>
    </source>
</evidence>
<comment type="similarity">
    <text evidence="5">Belongs to the GcvP family. C-terminal subunit subfamily.</text>
</comment>
<dbReference type="Gene3D" id="6.20.440.10">
    <property type="match status" value="1"/>
</dbReference>
<dbReference type="EC" id="1.4.4.2" evidence="5"/>
<sequence length="495" mass="53848">MPLEPLLCELGAPGRQGYALPACDVPGRVEEYLPEKWRRSKDADLPELSEIEVVRHFTHLSSLNYGVDTGFYPLGSCTMKYNPKVNEVTASLPGFIGLHPCIPEEFAQGALELMYQLQQYLAEITGMDAVTLQPAAGAHGELTGLLIIAAYHRSRGETHRKKVLVPDSAHGTNPASAAMAGLEVIQIPSNEQGLVDLKALEAALGPDTAALMLTNPNTLGLFERDILTMARLVHEAGGLLYYDGANLNAIMGIARPGDMGFDVVHVNLHKTFSTPHGGGGPGSGPVGVKEHLAPFLPVPVVAFDADQGGYYLDYDRPQSIGQIKSFYGNFAVLVKAYTYIRTLGPQGLKEVSQQAVLNANYLLSLLRPYYHVPYDGICKHEFVIAPGPRIKEAGVRTLDIAKRLLDYGFHAPTIYFPLIVPEAMMIEPTETETKETLDAFAKALITIAEEAVSRPELLHSAPHNTPVGRLDEVGAARNPILTWKKEKEKGKEKKG</sequence>
<dbReference type="OrthoDB" id="9801272at2"/>
<comment type="catalytic activity">
    <reaction evidence="4 5">
        <text>N(6)-[(R)-lipoyl]-L-lysyl-[glycine-cleavage complex H protein] + glycine + H(+) = N(6)-[(R)-S(8)-aminomethyldihydrolipoyl]-L-lysyl-[glycine-cleavage complex H protein] + CO2</text>
        <dbReference type="Rhea" id="RHEA:24304"/>
        <dbReference type="Rhea" id="RHEA-COMP:10494"/>
        <dbReference type="Rhea" id="RHEA-COMP:10495"/>
        <dbReference type="ChEBI" id="CHEBI:15378"/>
        <dbReference type="ChEBI" id="CHEBI:16526"/>
        <dbReference type="ChEBI" id="CHEBI:57305"/>
        <dbReference type="ChEBI" id="CHEBI:83099"/>
        <dbReference type="ChEBI" id="CHEBI:83143"/>
        <dbReference type="EC" id="1.4.4.2"/>
    </reaction>
</comment>
<reference evidence="8 9" key="1">
    <citation type="submission" date="2017-04" db="EMBL/GenBank/DDBJ databases">
        <authorList>
            <person name="Afonso C.L."/>
            <person name="Miller P.J."/>
            <person name="Scott M.A."/>
            <person name="Spackman E."/>
            <person name="Goraichik I."/>
            <person name="Dimitrov K.M."/>
            <person name="Suarez D.L."/>
            <person name="Swayne D.E."/>
        </authorList>
    </citation>
    <scope>NUCLEOTIDE SEQUENCE [LARGE SCALE GENOMIC DNA]</scope>
    <source>
        <strain evidence="8 9">ToBE</strain>
    </source>
</reference>
<protein>
    <recommendedName>
        <fullName evidence="5">Probable glycine dehydrogenase (decarboxylating) subunit 2</fullName>
        <ecNumber evidence="5">1.4.4.2</ecNumber>
    </recommendedName>
    <alternativeName>
        <fullName evidence="5">Glycine cleavage system P-protein subunit 2</fullName>
    </alternativeName>
    <alternativeName>
        <fullName evidence="5">Glycine decarboxylase subunit 2</fullName>
    </alternativeName>
    <alternativeName>
        <fullName evidence="5">Glycine dehydrogenase (aminomethyl-transferring) subunit 2</fullName>
    </alternativeName>
</protein>
<keyword evidence="9" id="KW-1185">Reference proteome</keyword>
<dbReference type="InterPro" id="IPR015421">
    <property type="entry name" value="PyrdxlP-dep_Trfase_major"/>
</dbReference>
<dbReference type="Pfam" id="PF00266">
    <property type="entry name" value="Aminotran_5"/>
    <property type="match status" value="1"/>
</dbReference>
<feature type="modified residue" description="N6-(pyridoxal phosphate)lysine" evidence="5">
    <location>
        <position position="270"/>
    </location>
</feature>
<dbReference type="FunFam" id="3.40.640.10:FF:000034">
    <property type="entry name" value="Probable glycine dehydrogenase (decarboxylating) subunit 2"/>
    <property type="match status" value="1"/>
</dbReference>
<dbReference type="GO" id="GO:0005829">
    <property type="term" value="C:cytosol"/>
    <property type="evidence" value="ECO:0007669"/>
    <property type="project" value="TreeGrafter"/>
</dbReference>
<dbReference type="InterPro" id="IPR020581">
    <property type="entry name" value="GDC_P"/>
</dbReference>
<dbReference type="InterPro" id="IPR015422">
    <property type="entry name" value="PyrdxlP-dep_Trfase_small"/>
</dbReference>
<dbReference type="Pfam" id="PF21478">
    <property type="entry name" value="GcvP2_C"/>
    <property type="match status" value="1"/>
</dbReference>
<dbReference type="PANTHER" id="PTHR11773">
    <property type="entry name" value="GLYCINE DEHYDROGENASE, DECARBOXYLATING"/>
    <property type="match status" value="1"/>
</dbReference>
<dbReference type="HAMAP" id="MF_00713">
    <property type="entry name" value="GcvPB"/>
    <property type="match status" value="1"/>
</dbReference>
<comment type="function">
    <text evidence="1 5">The glycine cleavage system catalyzes the degradation of glycine. The P protein binds the alpha-amino group of glycine through its pyridoxal phosphate cofactor; CO(2) is released and the remaining methylamine moiety is then transferred to the lipoamide cofactor of the H protein.</text>
</comment>
<comment type="subunit">
    <text evidence="5">The glycine cleavage system is composed of four proteins: P, T, L and H. In this organism, the P 'protein' is a heterodimer of two subunits.</text>
</comment>
<dbReference type="AlphaFoldDB" id="A0A1W1W1C8"/>
<dbReference type="STRING" id="698762.SAMN00808754_2906"/>
<evidence type="ECO:0000313" key="8">
    <source>
        <dbReference type="EMBL" id="SMB99442.1"/>
    </source>
</evidence>
<dbReference type="InterPro" id="IPR049316">
    <property type="entry name" value="GDC-P_C"/>
</dbReference>
<evidence type="ECO:0000259" key="7">
    <source>
        <dbReference type="Pfam" id="PF21478"/>
    </source>
</evidence>
<feature type="domain" description="Aminotransferase class V" evidence="6">
    <location>
        <begin position="158"/>
        <end position="277"/>
    </location>
</feature>
<comment type="cofactor">
    <cofactor evidence="5">
        <name>pyridoxal 5'-phosphate</name>
        <dbReference type="ChEBI" id="CHEBI:597326"/>
    </cofactor>
</comment>
<evidence type="ECO:0000313" key="9">
    <source>
        <dbReference type="Proteomes" id="UP000192569"/>
    </source>
</evidence>
<dbReference type="CDD" id="cd00613">
    <property type="entry name" value="GDC-P"/>
    <property type="match status" value="1"/>
</dbReference>
<dbReference type="Gene3D" id="3.40.640.10">
    <property type="entry name" value="Type I PLP-dependent aspartate aminotransferase-like (Major domain)"/>
    <property type="match status" value="1"/>
</dbReference>
<dbReference type="InterPro" id="IPR015424">
    <property type="entry name" value="PyrdxlP-dep_Trfase"/>
</dbReference>
<dbReference type="InterPro" id="IPR000192">
    <property type="entry name" value="Aminotrans_V_dom"/>
</dbReference>
<evidence type="ECO:0000256" key="1">
    <source>
        <dbReference type="ARBA" id="ARBA00003788"/>
    </source>
</evidence>
<dbReference type="GO" id="GO:0016594">
    <property type="term" value="F:glycine binding"/>
    <property type="evidence" value="ECO:0007669"/>
    <property type="project" value="TreeGrafter"/>
</dbReference>